<proteinExistence type="predicted"/>
<evidence type="ECO:0000313" key="2">
    <source>
        <dbReference type="Proteomes" id="UP001194468"/>
    </source>
</evidence>
<protein>
    <submittedName>
        <fullName evidence="1">Uncharacterized protein</fullName>
    </submittedName>
</protein>
<keyword evidence="2" id="KW-1185">Reference proteome</keyword>
<dbReference type="EMBL" id="WHUW01000078">
    <property type="protein sequence ID" value="KAF8427617.1"/>
    <property type="molecule type" value="Genomic_DNA"/>
</dbReference>
<reference evidence="1" key="1">
    <citation type="submission" date="2019-10" db="EMBL/GenBank/DDBJ databases">
        <authorList>
            <consortium name="DOE Joint Genome Institute"/>
            <person name="Kuo A."/>
            <person name="Miyauchi S."/>
            <person name="Kiss E."/>
            <person name="Drula E."/>
            <person name="Kohler A."/>
            <person name="Sanchez-Garcia M."/>
            <person name="Andreopoulos B."/>
            <person name="Barry K.W."/>
            <person name="Bonito G."/>
            <person name="Buee M."/>
            <person name="Carver A."/>
            <person name="Chen C."/>
            <person name="Cichocki N."/>
            <person name="Clum A."/>
            <person name="Culley D."/>
            <person name="Crous P.W."/>
            <person name="Fauchery L."/>
            <person name="Girlanda M."/>
            <person name="Hayes R."/>
            <person name="Keri Z."/>
            <person name="LaButti K."/>
            <person name="Lipzen A."/>
            <person name="Lombard V."/>
            <person name="Magnuson J."/>
            <person name="Maillard F."/>
            <person name="Morin E."/>
            <person name="Murat C."/>
            <person name="Nolan M."/>
            <person name="Ohm R."/>
            <person name="Pangilinan J."/>
            <person name="Pereira M."/>
            <person name="Perotto S."/>
            <person name="Peter M."/>
            <person name="Riley R."/>
            <person name="Sitrit Y."/>
            <person name="Stielow B."/>
            <person name="Szollosi G."/>
            <person name="Zifcakova L."/>
            <person name="Stursova M."/>
            <person name="Spatafora J.W."/>
            <person name="Tedersoo L."/>
            <person name="Vaario L.-M."/>
            <person name="Yamada A."/>
            <person name="Yan M."/>
            <person name="Wang P."/>
            <person name="Xu J."/>
            <person name="Bruns T."/>
            <person name="Baldrian P."/>
            <person name="Vilgalys R."/>
            <person name="Henrissat B."/>
            <person name="Grigoriev I.V."/>
            <person name="Hibbett D."/>
            <person name="Nagy L.G."/>
            <person name="Martin F.M."/>
        </authorList>
    </citation>
    <scope>NUCLEOTIDE SEQUENCE</scope>
    <source>
        <strain evidence="1">BED1</strain>
    </source>
</reference>
<sequence>MDGRELELARFLCQITPVALDDPLPLTLRLKFLSVAVNGLGRWWYPTRFGSRVMPQLSLPRVHHQSIWQKAPLSRPSPYRDAGRNLSLSDTLCVTLFYYEDTTIDPTPVFVNEDSWKELTPRVHAPR</sequence>
<gene>
    <name evidence="1" type="ORF">L210DRAFT_989253</name>
</gene>
<evidence type="ECO:0000313" key="1">
    <source>
        <dbReference type="EMBL" id="KAF8427617.1"/>
    </source>
</evidence>
<dbReference type="Proteomes" id="UP001194468">
    <property type="component" value="Unassembled WGS sequence"/>
</dbReference>
<comment type="caution">
    <text evidence="1">The sequence shown here is derived from an EMBL/GenBank/DDBJ whole genome shotgun (WGS) entry which is preliminary data.</text>
</comment>
<accession>A0AAD4G8D1</accession>
<reference evidence="1" key="2">
    <citation type="journal article" date="2020" name="Nat. Commun.">
        <title>Large-scale genome sequencing of mycorrhizal fungi provides insights into the early evolution of symbiotic traits.</title>
        <authorList>
            <person name="Miyauchi S."/>
            <person name="Kiss E."/>
            <person name="Kuo A."/>
            <person name="Drula E."/>
            <person name="Kohler A."/>
            <person name="Sanchez-Garcia M."/>
            <person name="Morin E."/>
            <person name="Andreopoulos B."/>
            <person name="Barry K.W."/>
            <person name="Bonito G."/>
            <person name="Buee M."/>
            <person name="Carver A."/>
            <person name="Chen C."/>
            <person name="Cichocki N."/>
            <person name="Clum A."/>
            <person name="Culley D."/>
            <person name="Crous P.W."/>
            <person name="Fauchery L."/>
            <person name="Girlanda M."/>
            <person name="Hayes R.D."/>
            <person name="Keri Z."/>
            <person name="LaButti K."/>
            <person name="Lipzen A."/>
            <person name="Lombard V."/>
            <person name="Magnuson J."/>
            <person name="Maillard F."/>
            <person name="Murat C."/>
            <person name="Nolan M."/>
            <person name="Ohm R.A."/>
            <person name="Pangilinan J."/>
            <person name="Pereira M.F."/>
            <person name="Perotto S."/>
            <person name="Peter M."/>
            <person name="Pfister S."/>
            <person name="Riley R."/>
            <person name="Sitrit Y."/>
            <person name="Stielow J.B."/>
            <person name="Szollosi G."/>
            <person name="Zifcakova L."/>
            <person name="Stursova M."/>
            <person name="Spatafora J.W."/>
            <person name="Tedersoo L."/>
            <person name="Vaario L.M."/>
            <person name="Yamada A."/>
            <person name="Yan M."/>
            <person name="Wang P."/>
            <person name="Xu J."/>
            <person name="Bruns T."/>
            <person name="Baldrian P."/>
            <person name="Vilgalys R."/>
            <person name="Dunand C."/>
            <person name="Henrissat B."/>
            <person name="Grigoriev I.V."/>
            <person name="Hibbett D."/>
            <person name="Nagy L.G."/>
            <person name="Martin F.M."/>
        </authorList>
    </citation>
    <scope>NUCLEOTIDE SEQUENCE</scope>
    <source>
        <strain evidence="1">BED1</strain>
    </source>
</reference>
<name>A0AAD4G8D1_BOLED</name>
<organism evidence="1 2">
    <name type="scientific">Boletus edulis BED1</name>
    <dbReference type="NCBI Taxonomy" id="1328754"/>
    <lineage>
        <taxon>Eukaryota</taxon>
        <taxon>Fungi</taxon>
        <taxon>Dikarya</taxon>
        <taxon>Basidiomycota</taxon>
        <taxon>Agaricomycotina</taxon>
        <taxon>Agaricomycetes</taxon>
        <taxon>Agaricomycetidae</taxon>
        <taxon>Boletales</taxon>
        <taxon>Boletineae</taxon>
        <taxon>Boletaceae</taxon>
        <taxon>Boletoideae</taxon>
        <taxon>Boletus</taxon>
    </lineage>
</organism>
<dbReference type="AlphaFoldDB" id="A0AAD4G8D1"/>